<dbReference type="SUPFAM" id="SSF56235">
    <property type="entry name" value="N-terminal nucleophile aminohydrolases (Ntn hydrolases)"/>
    <property type="match status" value="1"/>
</dbReference>
<dbReference type="PANTHER" id="PTHR39328:SF1">
    <property type="entry name" value="BLL2871 PROTEIN"/>
    <property type="match status" value="1"/>
</dbReference>
<dbReference type="RefSeq" id="WP_260904080.1">
    <property type="nucleotide sequence ID" value="NZ_JAOCZP010000004.1"/>
</dbReference>
<feature type="region of interest" description="Disordered" evidence="1">
    <location>
        <begin position="205"/>
        <end position="224"/>
    </location>
</feature>
<dbReference type="Gene3D" id="3.60.20.10">
    <property type="entry name" value="Glutamine Phosphoribosylpyrophosphate, subunit 1, domain 1"/>
    <property type="match status" value="1"/>
</dbReference>
<gene>
    <name evidence="2" type="ORF">N5A92_14740</name>
</gene>
<reference evidence="2 3" key="1">
    <citation type="submission" date="2022-09" db="EMBL/GenBank/DDBJ databases">
        <title>Chelativorans salina sp. nov., a novel slightly halophilic bacterium isolated from a saline lake sediment enrichment.</title>
        <authorList>
            <person name="Gao L."/>
            <person name="Fang B.-Z."/>
            <person name="Li W.-J."/>
        </authorList>
    </citation>
    <scope>NUCLEOTIDE SEQUENCE [LARGE SCALE GENOMIC DNA]</scope>
    <source>
        <strain evidence="2 3">EGI FJ00035</strain>
    </source>
</reference>
<proteinExistence type="predicted"/>
<protein>
    <submittedName>
        <fullName evidence="2">DUF1028 domain-containing protein</fullName>
    </submittedName>
</protein>
<evidence type="ECO:0000256" key="1">
    <source>
        <dbReference type="SAM" id="MobiDB-lite"/>
    </source>
</evidence>
<sequence length="224" mass="24260">MTFSIVAKCAKTGQFGIAAATAMPAVGKLLTHAFTRVGAIATQARLNPYIGIDGLDLLRQGLSADEVVERLKDLDPRADLRQFAIVDVSGGRAAWTGSGCPDWAGHHLDDGFTVQGNRLAGPHVLRAAAETFKQMADSPLDKRLVEALTAGDQAGGDTKGERSATVYVVDTEEYPLWDIRVDEHERPVEELKRLHNVFSRDLPPQIRKMPTRANPAGEHGEDIA</sequence>
<keyword evidence="3" id="KW-1185">Reference proteome</keyword>
<accession>A0ABT2LSC1</accession>
<comment type="caution">
    <text evidence="2">The sequence shown here is derived from an EMBL/GenBank/DDBJ whole genome shotgun (WGS) entry which is preliminary data.</text>
</comment>
<dbReference type="InterPro" id="IPR029055">
    <property type="entry name" value="Ntn_hydrolases_N"/>
</dbReference>
<evidence type="ECO:0000313" key="2">
    <source>
        <dbReference type="EMBL" id="MCT7376293.1"/>
    </source>
</evidence>
<organism evidence="2 3">
    <name type="scientific">Chelativorans salis</name>
    <dbReference type="NCBI Taxonomy" id="2978478"/>
    <lineage>
        <taxon>Bacteria</taxon>
        <taxon>Pseudomonadati</taxon>
        <taxon>Pseudomonadota</taxon>
        <taxon>Alphaproteobacteria</taxon>
        <taxon>Hyphomicrobiales</taxon>
        <taxon>Phyllobacteriaceae</taxon>
        <taxon>Chelativorans</taxon>
    </lineage>
</organism>
<dbReference type="EMBL" id="JAOCZP010000004">
    <property type="protein sequence ID" value="MCT7376293.1"/>
    <property type="molecule type" value="Genomic_DNA"/>
</dbReference>
<dbReference type="InterPro" id="IPR010430">
    <property type="entry name" value="DUF1028"/>
</dbReference>
<evidence type="ECO:0000313" key="3">
    <source>
        <dbReference type="Proteomes" id="UP001320831"/>
    </source>
</evidence>
<name>A0ABT2LSC1_9HYPH</name>
<dbReference type="Proteomes" id="UP001320831">
    <property type="component" value="Unassembled WGS sequence"/>
</dbReference>
<dbReference type="Pfam" id="PF06267">
    <property type="entry name" value="DUF1028"/>
    <property type="match status" value="1"/>
</dbReference>
<dbReference type="PANTHER" id="PTHR39328">
    <property type="entry name" value="BLL2871 PROTEIN"/>
    <property type="match status" value="1"/>
</dbReference>